<keyword evidence="1" id="KW-0732">Signal</keyword>
<dbReference type="Gene3D" id="3.20.20.190">
    <property type="entry name" value="Phosphatidylinositol (PI) phosphodiesterase"/>
    <property type="match status" value="1"/>
</dbReference>
<dbReference type="Pfam" id="PF26146">
    <property type="entry name" value="PI-PLC_X"/>
    <property type="match status" value="1"/>
</dbReference>
<dbReference type="GO" id="GO:0008081">
    <property type="term" value="F:phosphoric diester hydrolase activity"/>
    <property type="evidence" value="ECO:0007669"/>
    <property type="project" value="InterPro"/>
</dbReference>
<protein>
    <recommendedName>
        <fullName evidence="4">Phosphatidylinositol-specific phospholipase C X domain-containing protein</fullName>
    </recommendedName>
</protein>
<dbReference type="GO" id="GO:0006629">
    <property type="term" value="P:lipid metabolic process"/>
    <property type="evidence" value="ECO:0007669"/>
    <property type="project" value="InterPro"/>
</dbReference>
<evidence type="ECO:0000313" key="3">
    <source>
        <dbReference type="Proteomes" id="UP000481153"/>
    </source>
</evidence>
<dbReference type="PANTHER" id="PTHR13593:SF140">
    <property type="entry name" value="PLC-LIKE PHOSPHODIESTERASE"/>
    <property type="match status" value="1"/>
</dbReference>
<dbReference type="InterPro" id="IPR051057">
    <property type="entry name" value="PI-PLC_domain"/>
</dbReference>
<dbReference type="PANTHER" id="PTHR13593">
    <property type="match status" value="1"/>
</dbReference>
<proteinExistence type="predicted"/>
<feature type="chain" id="PRO_5026310052" description="Phosphatidylinositol-specific phospholipase C X domain-containing protein" evidence="1">
    <location>
        <begin position="17"/>
        <end position="371"/>
    </location>
</feature>
<organism evidence="2 3">
    <name type="scientific">Aphanomyces euteiches</name>
    <dbReference type="NCBI Taxonomy" id="100861"/>
    <lineage>
        <taxon>Eukaryota</taxon>
        <taxon>Sar</taxon>
        <taxon>Stramenopiles</taxon>
        <taxon>Oomycota</taxon>
        <taxon>Saprolegniomycetes</taxon>
        <taxon>Saprolegniales</taxon>
        <taxon>Verrucalvaceae</taxon>
        <taxon>Aphanomyces</taxon>
    </lineage>
</organism>
<dbReference type="CDD" id="cd08557">
    <property type="entry name" value="PI-PLCc_bacteria_like"/>
    <property type="match status" value="1"/>
</dbReference>
<reference evidence="2 3" key="1">
    <citation type="submission" date="2019-07" db="EMBL/GenBank/DDBJ databases">
        <title>Genomics analysis of Aphanomyces spp. identifies a new class of oomycete effector associated with host adaptation.</title>
        <authorList>
            <person name="Gaulin E."/>
        </authorList>
    </citation>
    <scope>NUCLEOTIDE SEQUENCE [LARGE SCALE GENOMIC DNA]</scope>
    <source>
        <strain evidence="2 3">ATCC 201684</strain>
    </source>
</reference>
<dbReference type="EMBL" id="VJMJ01000137">
    <property type="protein sequence ID" value="KAF0732090.1"/>
    <property type="molecule type" value="Genomic_DNA"/>
</dbReference>
<dbReference type="Proteomes" id="UP000481153">
    <property type="component" value="Unassembled WGS sequence"/>
</dbReference>
<accession>A0A6G0WX64</accession>
<comment type="caution">
    <text evidence="2">The sequence shown here is derived from an EMBL/GenBank/DDBJ whole genome shotgun (WGS) entry which is preliminary data.</text>
</comment>
<keyword evidence="3" id="KW-1185">Reference proteome</keyword>
<sequence length="371" mass="42399">MPVYLVLVACLLVVRATQSHHRRGVILPSRGYDRTRDPDLLPDDKSADFLASERVESEIDGCNGYVGYCNKRVSQVLWIGAHNALSDDGFALQRNQFVDGAALLDAGIRYFDIDTCAYAHDGKRIAPMVCHGYEWWKAQLYQPTSRGLHIIKAWLDVHPREVIFLNFGDIADFMALDDSHQATPTRQLHHELLAVVRSVFGTMAVLRGDPWDRQINLDEARIKDLIAANRRVIVNVDKAESDMLAFWGQDDRVCNDAWYAESLHVDVWRLDYDWTPVLDNIEENMRNPCANSSRILRKLEFAFYTALGGTVDSSHVGAALAKYMERLKARNQTKMHSPPYAPFNLVLTDHSDKWRAYYSEWHANQINSFDD</sequence>
<dbReference type="SUPFAM" id="SSF51695">
    <property type="entry name" value="PLC-like phosphodiesterases"/>
    <property type="match status" value="1"/>
</dbReference>
<dbReference type="AlphaFoldDB" id="A0A6G0WX64"/>
<gene>
    <name evidence="2" type="ORF">Ae201684_010743</name>
</gene>
<evidence type="ECO:0008006" key="4">
    <source>
        <dbReference type="Google" id="ProtNLM"/>
    </source>
</evidence>
<evidence type="ECO:0000313" key="2">
    <source>
        <dbReference type="EMBL" id="KAF0732090.1"/>
    </source>
</evidence>
<dbReference type="InterPro" id="IPR017946">
    <property type="entry name" value="PLC-like_Pdiesterase_TIM-brl"/>
</dbReference>
<dbReference type="VEuPathDB" id="FungiDB:AeMF1_002235"/>
<name>A0A6G0WX64_9STRA</name>
<evidence type="ECO:0000256" key="1">
    <source>
        <dbReference type="SAM" id="SignalP"/>
    </source>
</evidence>
<feature type="signal peptide" evidence="1">
    <location>
        <begin position="1"/>
        <end position="16"/>
    </location>
</feature>